<dbReference type="SUPFAM" id="SSF143724">
    <property type="entry name" value="PHP14-like"/>
    <property type="match status" value="1"/>
</dbReference>
<comment type="caution">
    <text evidence="7">The sequence shown here is derived from an EMBL/GenBank/DDBJ whole genome shotgun (WGS) entry which is preliminary data.</text>
</comment>
<dbReference type="GO" id="GO:0005829">
    <property type="term" value="C:cytosol"/>
    <property type="evidence" value="ECO:0007669"/>
    <property type="project" value="TreeGrafter"/>
</dbReference>
<accession>A0A2T7NX78</accession>
<sequence length="141" mass="15199">MAVHTVASCQAVVTETMPGKTAPVNPKLAQVPTVQIDASGTFKYILCKIYEGNNTSDYKYIVRGTADANFHADIYDYLDANLEAEGISCECVGGGKITHDPENKSITIFGKSQAYGPANHATTAGLLEEHFSDYTSITWSD</sequence>
<dbReference type="AlphaFoldDB" id="A0A2T7NX78"/>
<gene>
    <name evidence="7" type="ORF">C0Q70_13425</name>
</gene>
<dbReference type="GO" id="GO:0007548">
    <property type="term" value="P:sex differentiation"/>
    <property type="evidence" value="ECO:0007669"/>
    <property type="project" value="UniProtKB-KW"/>
</dbReference>
<evidence type="ECO:0000313" key="8">
    <source>
        <dbReference type="Proteomes" id="UP000245119"/>
    </source>
</evidence>
<feature type="active site" description="Proton acceptor" evidence="5">
    <location>
        <position position="71"/>
    </location>
</feature>
<keyword evidence="4" id="KW-0726">Sexual differentiation</keyword>
<dbReference type="OMA" id="GRINHEP"/>
<comment type="similarity">
    <text evidence="2">Belongs to the janus family.</text>
</comment>
<proteinExistence type="inferred from homology"/>
<organism evidence="7 8">
    <name type="scientific">Pomacea canaliculata</name>
    <name type="common">Golden apple snail</name>
    <dbReference type="NCBI Taxonomy" id="400727"/>
    <lineage>
        <taxon>Eukaryota</taxon>
        <taxon>Metazoa</taxon>
        <taxon>Spiralia</taxon>
        <taxon>Lophotrochozoa</taxon>
        <taxon>Mollusca</taxon>
        <taxon>Gastropoda</taxon>
        <taxon>Caenogastropoda</taxon>
        <taxon>Architaenioglossa</taxon>
        <taxon>Ampullarioidea</taxon>
        <taxon>Ampullariidae</taxon>
        <taxon>Pomacea</taxon>
    </lineage>
</organism>
<evidence type="ECO:0000256" key="4">
    <source>
        <dbReference type="ARBA" id="ARBA00022928"/>
    </source>
</evidence>
<keyword evidence="8" id="KW-1185">Reference proteome</keyword>
<dbReference type="InterPro" id="IPR007702">
    <property type="entry name" value="Janus"/>
</dbReference>
<evidence type="ECO:0008006" key="9">
    <source>
        <dbReference type="Google" id="ProtNLM"/>
    </source>
</evidence>
<dbReference type="GO" id="GO:0030154">
    <property type="term" value="P:cell differentiation"/>
    <property type="evidence" value="ECO:0007669"/>
    <property type="project" value="UniProtKB-KW"/>
</dbReference>
<dbReference type="Gene3D" id="3.50.20.20">
    <property type="entry name" value="Janus/Ocnus"/>
    <property type="match status" value="1"/>
</dbReference>
<evidence type="ECO:0000256" key="3">
    <source>
        <dbReference type="ARBA" id="ARBA00022782"/>
    </source>
</evidence>
<dbReference type="Pfam" id="PF05005">
    <property type="entry name" value="Ocnus"/>
    <property type="match status" value="1"/>
</dbReference>
<dbReference type="EMBL" id="PZQS01000008">
    <property type="protein sequence ID" value="PVD25765.1"/>
    <property type="molecule type" value="Genomic_DNA"/>
</dbReference>
<evidence type="ECO:0000256" key="6">
    <source>
        <dbReference type="PIRSR" id="PIRSR607702-2"/>
    </source>
</evidence>
<keyword evidence="3" id="KW-0221">Differentiation</keyword>
<evidence type="ECO:0000256" key="5">
    <source>
        <dbReference type="PIRSR" id="PIRSR607702-1"/>
    </source>
</evidence>
<feature type="binding site" evidence="6">
    <location>
        <position position="43"/>
    </location>
    <ligand>
        <name>substrate</name>
    </ligand>
</feature>
<dbReference type="Proteomes" id="UP000245119">
    <property type="component" value="Linkage Group LG8"/>
</dbReference>
<dbReference type="InterPro" id="IPR038596">
    <property type="entry name" value="Janus_sf"/>
</dbReference>
<protein>
    <recommendedName>
        <fullName evidence="9">14 kDa phosphohistidine phosphatase</fullName>
    </recommendedName>
</protein>
<dbReference type="STRING" id="400727.A0A2T7NX78"/>
<evidence type="ECO:0000313" key="7">
    <source>
        <dbReference type="EMBL" id="PVD25765.1"/>
    </source>
</evidence>
<dbReference type="OrthoDB" id="6211059at2759"/>
<name>A0A2T7NX78_POMCA</name>
<dbReference type="GO" id="GO:0101006">
    <property type="term" value="F:protein histidine phosphatase activity"/>
    <property type="evidence" value="ECO:0007669"/>
    <property type="project" value="TreeGrafter"/>
</dbReference>
<evidence type="ECO:0000256" key="1">
    <source>
        <dbReference type="ARBA" id="ARBA00002508"/>
    </source>
</evidence>
<comment type="function">
    <text evidence="1">JanA and janB regulate somatic sex differentiation.</text>
</comment>
<dbReference type="PANTHER" id="PTHR12258:SF5">
    <property type="entry name" value="BCDNA.GH02250-RELATED"/>
    <property type="match status" value="1"/>
</dbReference>
<evidence type="ECO:0000256" key="2">
    <source>
        <dbReference type="ARBA" id="ARBA00010971"/>
    </source>
</evidence>
<dbReference type="PANTHER" id="PTHR12258">
    <property type="entry name" value="JANUS-A/JANUS-B"/>
    <property type="match status" value="1"/>
</dbReference>
<reference evidence="7 8" key="1">
    <citation type="submission" date="2018-04" db="EMBL/GenBank/DDBJ databases">
        <title>The genome of golden apple snail Pomacea canaliculata provides insight into stress tolerance and invasive adaptation.</title>
        <authorList>
            <person name="Liu C."/>
            <person name="Liu B."/>
            <person name="Ren Y."/>
            <person name="Zhang Y."/>
            <person name="Wang H."/>
            <person name="Li S."/>
            <person name="Jiang F."/>
            <person name="Yin L."/>
            <person name="Zhang G."/>
            <person name="Qian W."/>
            <person name="Fan W."/>
        </authorList>
    </citation>
    <scope>NUCLEOTIDE SEQUENCE [LARGE SCALE GENOMIC DNA]</scope>
    <source>
        <strain evidence="7">SZHN2017</strain>
        <tissue evidence="7">Muscle</tissue>
    </source>
</reference>